<dbReference type="Proteomes" id="UP000718564">
    <property type="component" value="Unassembled WGS sequence"/>
</dbReference>
<evidence type="ECO:0000313" key="2">
    <source>
        <dbReference type="EMBL" id="NMG20709.1"/>
    </source>
</evidence>
<evidence type="ECO:0000256" key="1">
    <source>
        <dbReference type="SAM" id="MobiDB-lite"/>
    </source>
</evidence>
<comment type="caution">
    <text evidence="2">The sequence shown here is derived from an EMBL/GenBank/DDBJ whole genome shotgun (WGS) entry which is preliminary data.</text>
</comment>
<evidence type="ECO:0008006" key="4">
    <source>
        <dbReference type="Google" id="ProtNLM"/>
    </source>
</evidence>
<sequence>MPRKKVEQLTEDLQETSESQNADEATSDGTVEAQPPKKQSQKEPLRPFLLVADLGRSSCKSLEYFDGQEIEIDKLTSCVARLDSSPGNDYGGFTLELEEVHPTEVNEKGKPVKVKKQEHWVVGDRAQAYPNPIWMTDKSDAKVEYFHILLMGVISVTPNLDKLSTGKSAKQRTLTIDLATLSIAKPDELKKKLKSCKALTINGIKYRLNFTSNQQSFVEGHGGAIHGKNCFPNHNTLYVADLGAGTFQISEFSILNKLPSKKSKDSYHGGGGITSLKREVAKALSNGDSSNYLTRSQVSTILEKSEWTNGKVVAQDFTKSDVSNHITFAINQWLRESPAGFALEDLVNISRRSPVIFCGGGFAIASVKGIIQKQIIESGGDAKNLIFPEDLGLIAVRGVLDYLIQKPSNILQLPTIKEIATDDHDDQAATA</sequence>
<keyword evidence="3" id="KW-1185">Reference proteome</keyword>
<evidence type="ECO:0000313" key="3">
    <source>
        <dbReference type="Proteomes" id="UP000718564"/>
    </source>
</evidence>
<dbReference type="RefSeq" id="WP_169155972.1">
    <property type="nucleotide sequence ID" value="NZ_CAWPJE010000100.1"/>
</dbReference>
<organism evidence="2 3">
    <name type="scientific">Brasilonema bromeliae SPC951</name>
    <dbReference type="NCBI Taxonomy" id="385972"/>
    <lineage>
        <taxon>Bacteria</taxon>
        <taxon>Bacillati</taxon>
        <taxon>Cyanobacteriota</taxon>
        <taxon>Cyanophyceae</taxon>
        <taxon>Nostocales</taxon>
        <taxon>Scytonemataceae</taxon>
        <taxon>Brasilonema</taxon>
        <taxon>Bromeliae group (in: Brasilonema)</taxon>
    </lineage>
</organism>
<gene>
    <name evidence="2" type="ORF">DP116_15065</name>
</gene>
<feature type="region of interest" description="Disordered" evidence="1">
    <location>
        <begin position="1"/>
        <end position="45"/>
    </location>
</feature>
<dbReference type="EMBL" id="QMEB01000110">
    <property type="protein sequence ID" value="NMG20709.1"/>
    <property type="molecule type" value="Genomic_DNA"/>
</dbReference>
<name>A0ABX1P8G2_9CYAN</name>
<reference evidence="2 3" key="1">
    <citation type="submission" date="2018-06" db="EMBL/GenBank/DDBJ databases">
        <title>Comparative genomics of Brasilonema spp. strains.</title>
        <authorList>
            <person name="Alvarenga D.O."/>
            <person name="Fiore M.F."/>
            <person name="Varani A.M."/>
        </authorList>
    </citation>
    <scope>NUCLEOTIDE SEQUENCE [LARGE SCALE GENOMIC DNA]</scope>
    <source>
        <strain evidence="2 3">SPC951</strain>
    </source>
</reference>
<protein>
    <recommendedName>
        <fullName evidence="4">Actin-like protein N-terminal domain-containing protein</fullName>
    </recommendedName>
</protein>
<proteinExistence type="predicted"/>
<feature type="compositionally biased region" description="Polar residues" evidence="1">
    <location>
        <begin position="16"/>
        <end position="29"/>
    </location>
</feature>
<accession>A0ABX1P8G2</accession>
<dbReference type="Gene3D" id="3.30.420.40">
    <property type="match status" value="1"/>
</dbReference>